<sequence length="1580" mass="177129">MPENVKKNGPLIGAIDEGTSSARFLVFDVLRRKVVALHQIEIKQKCPQEGWVEQDPKEILQAVITCIEETVKKMKNLGMPVSDIKAIGITNQRETTLVWDKETGEPLHNAIVWHDMRTTTTLEDVLDKIPNKTRNKNYLKPLCGLPMSPYFSALKIRWLIDNIPRVKQAIDAQKCAFGTIDTWLIWNLTKGQLHVTDVSNASRTMLMNIDTLKWDPVLCRFFSIPQHILPEIRSSAEIYGSVSNPQVLTGIPIAGCVGDQQGALLGQLCLKPGQAKATYGTGCFLLYNTGNTKVDSTQGLITTVAYKIAHAPPVYALEGSVAVAGAALSWLRDNMQMLSNITQTQDLAERVRCSGDVYFVPAFSGLYAPYWQQDARGVICGITEDTQQYHIIRAALEAVCFQTRDILEAMVKDSGTKLTTLQVDGGMTVNDLLMQLQADLTGITVVRPNMVETTALGAAILAGRGVGLIDINEVDASQVTKFSPEIGEDDHDGTPHQRKPTKLRNLADKTEAFDSLHVRNAEKILCTGQVCLGSVMQLPTHGTDPRTKEEILLHATDFLEQYFTSIRRLNSDAHRARLESVQREVISTGTYQLTETELVFGAKLAWRNAARCIGRIQWSKLQVFDCRYVTTTSGMFEALCNHIKYSTNKGNIRSAITIFPQRTDGKHDYRVWNTQLINYAGYKNPDGTIHGDPANVEFTEVCMKLGWKGARTRFDILPLVLSANGHDPDYFDIPNDLVFEVPLSHPTYDWFEELGLKWFAVPAVSGMVFDCGGLVFTAAPFNGWYMSTEIGSRDLCDAQRYNMLETIATNMGLDTRTSTSLWKDKAMIEANVAVLHSFQMKNVTIVDHHTASESFMKHYENEMRLRNGCPADWLWIVPPISGSATPVFHQEMALYHLKPSYDAQDPAWKTHIWKKGRDKKATSKKPRRKFHFKQIARAVKFTSKLFGRALSRRIKATVLFATETGTSQMYAEKLGELLGHAFHSQVLSMEEYDISNIEHEALLLVITSTFGNGDPPENGEVFAQNLYAMIMNDASLKNSENKFSLATSKSFIKANSQTEVSGSKKLDRLDSLRGSTTDSQTEDTFGPLSNVRFAVFALGSSAYPNFCAFGRYVDNLLGELGGERLARLAQGDEMCGQEQTFRKWAGDIFAIACETFCLDDDDTLLEVALSLGSEALSAATVRFVEAAPQPIAKALNKCHNRNVTMCTMLRRTNLSRDESSGTTLLLELDDIVGMDISYKPGDHLGVFACNRANLVEKILHRVQSTFDPDTSIELQMQKQAHTPNGIVKTWIPHDRYLPNSFRMLLTRFLDITTPPTPNLLRYFASIATNAKERTQLDLLASDPAAYEDWRHWKYPNLAEVLDEFPSVTPFAPLLLLHLTPLQPRFYSISSAPHVHQGQIHLTVAVVQYQAQNGSGPVHFGVCSNYLREISEGELLYVFVRSAPNFYMPTETEAPMILVGPGTGIAPFRGFWHHRFAQMKLEQNQKFGKIWLFFGCRQRTLDLYRQEKKEMLEAGVLDKVFLALSREPGIKKDENRYHEDIFGITLRTAETLLCLSITRINNPPISLMKIMMVEKSKKKMI</sequence>
<dbReference type="STRING" id="300112.A0A4S2KTL9"/>
<dbReference type="GO" id="GO:0004370">
    <property type="term" value="F:glycerol kinase activity"/>
    <property type="evidence" value="ECO:0007669"/>
    <property type="project" value="UniProtKB-EC"/>
</dbReference>
<evidence type="ECO:0000256" key="25">
    <source>
        <dbReference type="ARBA" id="ARBA00071571"/>
    </source>
</evidence>
<dbReference type="PROSITE" id="PS60001">
    <property type="entry name" value="NOS"/>
    <property type="match status" value="1"/>
</dbReference>
<keyword evidence="18" id="KW-0067">ATP-binding</keyword>
<dbReference type="Pfam" id="PF00258">
    <property type="entry name" value="Flavodoxin_1"/>
    <property type="match status" value="1"/>
</dbReference>
<dbReference type="InterPro" id="IPR017938">
    <property type="entry name" value="Riboflavin_synthase-like_b-brl"/>
</dbReference>
<dbReference type="InterPro" id="IPR043129">
    <property type="entry name" value="ATPase_NBD"/>
</dbReference>
<protein>
    <recommendedName>
        <fullName evidence="25">Probable glycerol kinase</fullName>
        <ecNumber evidence="8">1.14.13.39</ecNumber>
        <ecNumber evidence="7">2.7.1.30</ecNumber>
    </recommendedName>
    <alternativeName>
        <fullName evidence="23">ATP:glycerol 3-phosphotransferase</fullName>
    </alternativeName>
</protein>
<feature type="domain" description="FAD-binding FR-type" evidence="28">
    <location>
        <begin position="1201"/>
        <end position="1448"/>
    </location>
</feature>
<dbReference type="Gene3D" id="1.20.990.10">
    <property type="entry name" value="NADPH-cytochrome p450 Reductase, Chain A, domain 3"/>
    <property type="match status" value="1"/>
</dbReference>
<dbReference type="Pfam" id="PF00175">
    <property type="entry name" value="NAD_binding_1"/>
    <property type="match status" value="1"/>
</dbReference>
<keyword evidence="12 26" id="KW-0808">Transferase</keyword>
<keyword evidence="21" id="KW-0560">Oxidoreductase</keyword>
<dbReference type="NCBIfam" id="TIGR01311">
    <property type="entry name" value="glycerol_kin"/>
    <property type="match status" value="1"/>
</dbReference>
<dbReference type="EMBL" id="QBLH01001150">
    <property type="protein sequence ID" value="TGZ52896.1"/>
    <property type="molecule type" value="Genomic_DNA"/>
</dbReference>
<dbReference type="PANTHER" id="PTHR43410">
    <property type="entry name" value="NITRIC OXIDE SYNTHASE OXYGENASE"/>
    <property type="match status" value="1"/>
</dbReference>
<dbReference type="InterPro" id="IPR004030">
    <property type="entry name" value="NOS_N"/>
</dbReference>
<dbReference type="SUPFAM" id="SSF52343">
    <property type="entry name" value="Ferredoxin reductase-like, C-terminal NADP-linked domain"/>
    <property type="match status" value="1"/>
</dbReference>
<evidence type="ECO:0000256" key="6">
    <source>
        <dbReference type="ARBA" id="ARBA00009156"/>
    </source>
</evidence>
<evidence type="ECO:0000256" key="4">
    <source>
        <dbReference type="ARBA" id="ARBA00005190"/>
    </source>
</evidence>
<evidence type="ECO:0000259" key="28">
    <source>
        <dbReference type="PROSITE" id="PS51384"/>
    </source>
</evidence>
<dbReference type="CDD" id="cd07792">
    <property type="entry name" value="ASKHA_NBD_FGGY_GK1-3-like"/>
    <property type="match status" value="1"/>
</dbReference>
<dbReference type="InterPro" id="IPR018483">
    <property type="entry name" value="Carb_kinase_FGGY_CS"/>
</dbReference>
<keyword evidence="10" id="KW-0285">Flavoprotein</keyword>
<evidence type="ECO:0000259" key="27">
    <source>
        <dbReference type="PROSITE" id="PS50902"/>
    </source>
</evidence>
<organism evidence="29 30">
    <name type="scientific">Temnothorax longispinosus</name>
    <dbReference type="NCBI Taxonomy" id="300112"/>
    <lineage>
        <taxon>Eukaryota</taxon>
        <taxon>Metazoa</taxon>
        <taxon>Ecdysozoa</taxon>
        <taxon>Arthropoda</taxon>
        <taxon>Hexapoda</taxon>
        <taxon>Insecta</taxon>
        <taxon>Pterygota</taxon>
        <taxon>Neoptera</taxon>
        <taxon>Endopterygota</taxon>
        <taxon>Hymenoptera</taxon>
        <taxon>Apocrita</taxon>
        <taxon>Aculeata</taxon>
        <taxon>Formicoidea</taxon>
        <taxon>Formicidae</taxon>
        <taxon>Myrmicinae</taxon>
        <taxon>Temnothorax</taxon>
    </lineage>
</organism>
<keyword evidence="20" id="KW-0112">Calmodulin-binding</keyword>
<keyword evidence="30" id="KW-1185">Reference proteome</keyword>
<evidence type="ECO:0000256" key="11">
    <source>
        <dbReference type="ARBA" id="ARBA00022643"/>
    </source>
</evidence>
<dbReference type="InterPro" id="IPR003097">
    <property type="entry name" value="CysJ-like_FAD-binding"/>
</dbReference>
<evidence type="ECO:0000256" key="19">
    <source>
        <dbReference type="ARBA" id="ARBA00022857"/>
    </source>
</evidence>
<evidence type="ECO:0000256" key="24">
    <source>
        <dbReference type="ARBA" id="ARBA00052101"/>
    </source>
</evidence>
<evidence type="ECO:0000256" key="12">
    <source>
        <dbReference type="ARBA" id="ARBA00022679"/>
    </source>
</evidence>
<dbReference type="InterPro" id="IPR029039">
    <property type="entry name" value="Flavoprotein-like_sf"/>
</dbReference>
<dbReference type="PROSITE" id="PS00933">
    <property type="entry name" value="FGGY_KINASES_1"/>
    <property type="match status" value="1"/>
</dbReference>
<keyword evidence="9" id="KW-0349">Heme</keyword>
<dbReference type="EC" id="2.7.1.30" evidence="7"/>
<comment type="cofactor">
    <cofactor evidence="2">
        <name>heme b</name>
        <dbReference type="ChEBI" id="CHEBI:60344"/>
    </cofactor>
</comment>
<dbReference type="PANTHER" id="PTHR43410:SF1">
    <property type="entry name" value="NITRIC OXIDE SYNTHASE"/>
    <property type="match status" value="1"/>
</dbReference>
<dbReference type="Pfam" id="PF00370">
    <property type="entry name" value="FGGY_N"/>
    <property type="match status" value="1"/>
</dbReference>
<dbReference type="PROSITE" id="PS50902">
    <property type="entry name" value="FLAVODOXIN_LIKE"/>
    <property type="match status" value="1"/>
</dbReference>
<dbReference type="InterPro" id="IPR008254">
    <property type="entry name" value="Flavodoxin/NO_synth"/>
</dbReference>
<evidence type="ECO:0000256" key="1">
    <source>
        <dbReference type="ARBA" id="ARBA00001917"/>
    </source>
</evidence>
<dbReference type="GO" id="GO:0006072">
    <property type="term" value="P:glycerol-3-phosphate metabolic process"/>
    <property type="evidence" value="ECO:0007669"/>
    <property type="project" value="InterPro"/>
</dbReference>
<proteinExistence type="inferred from homology"/>
<comment type="catalytic activity">
    <reaction evidence="24">
        <text>glycerol + ATP = sn-glycerol 3-phosphate + ADP + H(+)</text>
        <dbReference type="Rhea" id="RHEA:21644"/>
        <dbReference type="ChEBI" id="CHEBI:15378"/>
        <dbReference type="ChEBI" id="CHEBI:17754"/>
        <dbReference type="ChEBI" id="CHEBI:30616"/>
        <dbReference type="ChEBI" id="CHEBI:57597"/>
        <dbReference type="ChEBI" id="CHEBI:456216"/>
        <dbReference type="EC" id="2.7.1.30"/>
    </reaction>
</comment>
<dbReference type="GO" id="GO:0010181">
    <property type="term" value="F:FMN binding"/>
    <property type="evidence" value="ECO:0007669"/>
    <property type="project" value="InterPro"/>
</dbReference>
<evidence type="ECO:0000256" key="26">
    <source>
        <dbReference type="RuleBase" id="RU003733"/>
    </source>
</evidence>
<dbReference type="InterPro" id="IPR001094">
    <property type="entry name" value="Flavdoxin-like"/>
</dbReference>
<dbReference type="InterPro" id="IPR017927">
    <property type="entry name" value="FAD-bd_FR_type"/>
</dbReference>
<evidence type="ECO:0000256" key="8">
    <source>
        <dbReference type="ARBA" id="ARBA00012989"/>
    </source>
</evidence>
<dbReference type="FunFam" id="1.20.990.10:FF:000002">
    <property type="entry name" value="Nitric oxide synthase"/>
    <property type="match status" value="1"/>
</dbReference>
<evidence type="ECO:0000256" key="23">
    <source>
        <dbReference type="ARBA" id="ARBA00043149"/>
    </source>
</evidence>
<dbReference type="InterPro" id="IPR044940">
    <property type="entry name" value="NOS_dom_2"/>
</dbReference>
<dbReference type="InterPro" id="IPR050607">
    <property type="entry name" value="NOS"/>
</dbReference>
<dbReference type="Gene3D" id="3.40.50.360">
    <property type="match status" value="1"/>
</dbReference>
<evidence type="ECO:0000256" key="10">
    <source>
        <dbReference type="ARBA" id="ARBA00022630"/>
    </source>
</evidence>
<evidence type="ECO:0000256" key="17">
    <source>
        <dbReference type="ARBA" id="ARBA00022827"/>
    </source>
</evidence>
<evidence type="ECO:0000256" key="15">
    <source>
        <dbReference type="ARBA" id="ARBA00022777"/>
    </source>
</evidence>
<dbReference type="Pfam" id="PF02782">
    <property type="entry name" value="FGGY_C"/>
    <property type="match status" value="1"/>
</dbReference>
<dbReference type="UniPathway" id="UPA00618">
    <property type="reaction ID" value="UER00672"/>
</dbReference>
<dbReference type="EC" id="1.14.13.39" evidence="8"/>
<dbReference type="NCBIfam" id="NF000756">
    <property type="entry name" value="PRK00047.1"/>
    <property type="match status" value="1"/>
</dbReference>
<dbReference type="Gene3D" id="3.90.340.10">
    <property type="entry name" value="Nitric Oxide Synthase, Chain A, domain 1"/>
    <property type="match status" value="1"/>
</dbReference>
<comment type="pathway">
    <text evidence="4">Polyol metabolism; glycerol degradation via glycerol kinase pathway; sn-glycerol 3-phosphate from glycerol: step 1/1.</text>
</comment>
<dbReference type="PRINTS" id="PR00371">
    <property type="entry name" value="FPNCR"/>
</dbReference>
<comment type="cofactor">
    <cofactor evidence="3">
        <name>FAD</name>
        <dbReference type="ChEBI" id="CHEBI:57692"/>
    </cofactor>
</comment>
<keyword evidence="13" id="KW-0479">Metal-binding</keyword>
<evidence type="ECO:0000313" key="30">
    <source>
        <dbReference type="Proteomes" id="UP000310200"/>
    </source>
</evidence>
<comment type="similarity">
    <text evidence="5">Belongs to the NOS family.</text>
</comment>
<dbReference type="SUPFAM" id="SSF53067">
    <property type="entry name" value="Actin-like ATPase domain"/>
    <property type="match status" value="2"/>
</dbReference>
<dbReference type="GO" id="GO:0006809">
    <property type="term" value="P:nitric oxide biosynthetic process"/>
    <property type="evidence" value="ECO:0007669"/>
    <property type="project" value="InterPro"/>
</dbReference>
<evidence type="ECO:0000256" key="5">
    <source>
        <dbReference type="ARBA" id="ARBA00006267"/>
    </source>
</evidence>
<dbReference type="FunFam" id="3.30.420.40:FF:000177">
    <property type="entry name" value="Glycerol kinase"/>
    <property type="match status" value="1"/>
</dbReference>
<dbReference type="PROSITE" id="PS00445">
    <property type="entry name" value="FGGY_KINASES_2"/>
    <property type="match status" value="1"/>
</dbReference>
<evidence type="ECO:0000313" key="29">
    <source>
        <dbReference type="EMBL" id="TGZ52896.1"/>
    </source>
</evidence>
<dbReference type="InterPro" id="IPR018484">
    <property type="entry name" value="FGGY_N"/>
</dbReference>
<dbReference type="GO" id="GO:0046872">
    <property type="term" value="F:metal ion binding"/>
    <property type="evidence" value="ECO:0007669"/>
    <property type="project" value="UniProtKB-KW"/>
</dbReference>
<keyword evidence="22" id="KW-0408">Iron</keyword>
<dbReference type="InterPro" id="IPR018485">
    <property type="entry name" value="FGGY_C"/>
</dbReference>
<evidence type="ECO:0000256" key="3">
    <source>
        <dbReference type="ARBA" id="ARBA00001974"/>
    </source>
</evidence>
<dbReference type="GO" id="GO:0005516">
    <property type="term" value="F:calmodulin binding"/>
    <property type="evidence" value="ECO:0007669"/>
    <property type="project" value="UniProtKB-KW"/>
</dbReference>
<accession>A0A4S2KTL9</accession>
<gene>
    <name evidence="29" type="ORF">DBV15_11445</name>
</gene>
<dbReference type="SUPFAM" id="SSF52218">
    <property type="entry name" value="Flavoproteins"/>
    <property type="match status" value="1"/>
</dbReference>
<dbReference type="GO" id="GO:0004517">
    <property type="term" value="F:nitric-oxide synthase activity"/>
    <property type="evidence" value="ECO:0007669"/>
    <property type="project" value="UniProtKB-EC"/>
</dbReference>
<comment type="cofactor">
    <cofactor evidence="1">
        <name>FMN</name>
        <dbReference type="ChEBI" id="CHEBI:58210"/>
    </cofactor>
</comment>
<dbReference type="Gene3D" id="3.90.440.10">
    <property type="entry name" value="Nitric Oxide Synthase,Heme Domain,Chain A domain 2"/>
    <property type="match status" value="1"/>
</dbReference>
<dbReference type="InterPro" id="IPR042018">
    <property type="entry name" value="GK1-3_metazoan-type"/>
</dbReference>
<evidence type="ECO:0000256" key="21">
    <source>
        <dbReference type="ARBA" id="ARBA00023002"/>
    </source>
</evidence>
<keyword evidence="17" id="KW-0274">FAD</keyword>
<dbReference type="Gene3D" id="3.40.50.80">
    <property type="entry name" value="Nucleotide-binding domain of ferredoxin-NADP reductase (FNR) module"/>
    <property type="match status" value="1"/>
</dbReference>
<dbReference type="InterPro" id="IPR044943">
    <property type="entry name" value="NOS_dom_1"/>
</dbReference>
<dbReference type="InterPro" id="IPR039261">
    <property type="entry name" value="FNR_nucleotide-bd"/>
</dbReference>
<dbReference type="GO" id="GO:0005524">
    <property type="term" value="F:ATP binding"/>
    <property type="evidence" value="ECO:0007669"/>
    <property type="project" value="UniProtKB-KW"/>
</dbReference>
<keyword evidence="14" id="KW-0547">Nucleotide-binding</keyword>
<dbReference type="GO" id="GO:0019563">
    <property type="term" value="P:glycerol catabolic process"/>
    <property type="evidence" value="ECO:0007669"/>
    <property type="project" value="UniProtKB-UniPathway"/>
</dbReference>
<evidence type="ECO:0000256" key="7">
    <source>
        <dbReference type="ARBA" id="ARBA00012099"/>
    </source>
</evidence>
<evidence type="ECO:0000256" key="22">
    <source>
        <dbReference type="ARBA" id="ARBA00023004"/>
    </source>
</evidence>
<evidence type="ECO:0000256" key="16">
    <source>
        <dbReference type="ARBA" id="ARBA00022798"/>
    </source>
</evidence>
<dbReference type="PRINTS" id="PR00369">
    <property type="entry name" value="FLAVODOXIN"/>
</dbReference>
<dbReference type="SUPFAM" id="SSF63380">
    <property type="entry name" value="Riboflavin synthase domain-like"/>
    <property type="match status" value="1"/>
</dbReference>
<dbReference type="Pfam" id="PF00667">
    <property type="entry name" value="FAD_binding_1"/>
    <property type="match status" value="1"/>
</dbReference>
<dbReference type="Gene3D" id="3.90.1230.10">
    <property type="entry name" value="Nitric Oxide Synthase, Chain A, domain 3"/>
    <property type="match status" value="1"/>
</dbReference>
<dbReference type="Gene3D" id="3.30.420.40">
    <property type="match status" value="2"/>
</dbReference>
<dbReference type="SUPFAM" id="SSF56512">
    <property type="entry name" value="Nitric oxide (NO) synthase oxygenase domain"/>
    <property type="match status" value="1"/>
</dbReference>
<comment type="caution">
    <text evidence="29">The sequence shown here is derived from an EMBL/GenBank/DDBJ whole genome shotgun (WGS) entry which is preliminary data.</text>
</comment>
<dbReference type="PROSITE" id="PS51384">
    <property type="entry name" value="FAD_FR"/>
    <property type="match status" value="1"/>
</dbReference>
<evidence type="ECO:0000256" key="9">
    <source>
        <dbReference type="ARBA" id="ARBA00022617"/>
    </source>
</evidence>
<evidence type="ECO:0000256" key="18">
    <source>
        <dbReference type="ARBA" id="ARBA00022840"/>
    </source>
</evidence>
<feature type="domain" description="Flavodoxin-like" evidence="27">
    <location>
        <begin position="956"/>
        <end position="1149"/>
    </location>
</feature>
<dbReference type="InterPro" id="IPR044944">
    <property type="entry name" value="NOS_dom_3"/>
</dbReference>
<dbReference type="InterPro" id="IPR001709">
    <property type="entry name" value="Flavoprot_Pyr_Nucl_cyt_Rdtase"/>
</dbReference>
<keyword evidence="16" id="KW-0319">Glycerol metabolism</keyword>
<dbReference type="InterPro" id="IPR005999">
    <property type="entry name" value="Glycerol_kin"/>
</dbReference>
<keyword evidence="15 26" id="KW-0418">Kinase</keyword>
<keyword evidence="11" id="KW-0288">FMN</keyword>
<evidence type="ECO:0000256" key="20">
    <source>
        <dbReference type="ARBA" id="ARBA00022860"/>
    </source>
</evidence>
<dbReference type="FunFam" id="3.30.420.40:FF:000108">
    <property type="entry name" value="Glycerol kinase, glycosomal"/>
    <property type="match status" value="1"/>
</dbReference>
<dbReference type="CDD" id="cd00795">
    <property type="entry name" value="NOS_oxygenase_euk"/>
    <property type="match status" value="1"/>
</dbReference>
<evidence type="ECO:0000256" key="13">
    <source>
        <dbReference type="ARBA" id="ARBA00022723"/>
    </source>
</evidence>
<dbReference type="InterPro" id="IPR036119">
    <property type="entry name" value="NOS_N_sf"/>
</dbReference>
<comment type="similarity">
    <text evidence="6 26">Belongs to the FGGY kinase family.</text>
</comment>
<dbReference type="InterPro" id="IPR001433">
    <property type="entry name" value="OxRdtase_FAD/NAD-bd"/>
</dbReference>
<dbReference type="FunFam" id="3.90.440.10:FF:000001">
    <property type="entry name" value="Endothelial nitric oxide synthase"/>
    <property type="match status" value="1"/>
</dbReference>
<dbReference type="Pfam" id="PF02898">
    <property type="entry name" value="NO_synthase"/>
    <property type="match status" value="1"/>
</dbReference>
<name>A0A4S2KTL9_9HYME</name>
<reference evidence="29 30" key="1">
    <citation type="journal article" date="2019" name="Philos. Trans. R. Soc. Lond., B, Biol. Sci.">
        <title>Ant behaviour and brain gene expression of defending hosts depend on the ecological success of the intruding social parasite.</title>
        <authorList>
            <person name="Kaur R."/>
            <person name="Stoldt M."/>
            <person name="Jongepier E."/>
            <person name="Feldmeyer B."/>
            <person name="Menzel F."/>
            <person name="Bornberg-Bauer E."/>
            <person name="Foitzik S."/>
        </authorList>
    </citation>
    <scope>NUCLEOTIDE SEQUENCE [LARGE SCALE GENOMIC DNA]</scope>
    <source>
        <tissue evidence="29">Whole body</tissue>
    </source>
</reference>
<keyword evidence="19" id="KW-0521">NADP</keyword>
<dbReference type="Proteomes" id="UP000310200">
    <property type="component" value="Unassembled WGS sequence"/>
</dbReference>
<evidence type="ECO:0000256" key="2">
    <source>
        <dbReference type="ARBA" id="ARBA00001970"/>
    </source>
</evidence>
<dbReference type="FunFam" id="3.40.50.360:FF:000033">
    <property type="entry name" value="Nitric oxide synthase"/>
    <property type="match status" value="1"/>
</dbReference>
<dbReference type="Gene3D" id="2.40.30.10">
    <property type="entry name" value="Translation factors"/>
    <property type="match status" value="1"/>
</dbReference>
<dbReference type="InterPro" id="IPR023173">
    <property type="entry name" value="NADPH_Cyt_P450_Rdtase_alpha"/>
</dbReference>
<evidence type="ECO:0000256" key="14">
    <source>
        <dbReference type="ARBA" id="ARBA00022741"/>
    </source>
</evidence>